<dbReference type="SUPFAM" id="SSF51120">
    <property type="entry name" value="beta-Roll"/>
    <property type="match status" value="2"/>
</dbReference>
<organism evidence="4 5">
    <name type="scientific">Thioclava dalianensis</name>
    <dbReference type="NCBI Taxonomy" id="1185766"/>
    <lineage>
        <taxon>Bacteria</taxon>
        <taxon>Pseudomonadati</taxon>
        <taxon>Pseudomonadota</taxon>
        <taxon>Alphaproteobacteria</taxon>
        <taxon>Rhodobacterales</taxon>
        <taxon>Paracoccaceae</taxon>
        <taxon>Thioclava</taxon>
    </lineage>
</organism>
<dbReference type="InterPro" id="IPR050557">
    <property type="entry name" value="RTX_toxin/Mannuronan_C5-epim"/>
</dbReference>
<feature type="region of interest" description="Disordered" evidence="3">
    <location>
        <begin position="1"/>
        <end position="50"/>
    </location>
</feature>
<evidence type="ECO:0000256" key="2">
    <source>
        <dbReference type="ARBA" id="ARBA00022525"/>
    </source>
</evidence>
<dbReference type="Pfam" id="PF00353">
    <property type="entry name" value="HemolysinCabind"/>
    <property type="match status" value="4"/>
</dbReference>
<sequence length="583" mass="59766">MPGDHEDPDQHSPDHGGDSSGGDTGDTSGGGDSSGDTGGDTDPQSPDKVAELLAPWEDLLAIDPADLSLNEGTEGDDYLTTDRHRAALLDGKGGNDRLSGSDESDVLLGGAGDDRLYDFNIQAVDASGAPIGGRPTGDDLLVGGAGDDYLHATSGTDTLLGGEGNDTLSDGLIEPENFQDLTLLDDDPAFMDGGDGDDLLMGSLGDTMTGGTGADSFDVNIYGGGGGPAIITDFNPDEDQIIFRNIGDETDDHPPVFDIQQTVTENGDLILGDTDSPYAIIRGPGRELSAEEFPMGQPGADDLGPGNDLWNGTRYRDFVQGNGGDDTLLAGDGYDTLFGGDGSDSLDGGSGNDWIHAGRFVPTLDETDSADTLLGGADSDSLYTGADSVGDLADGGADSDYILASGEDAADTLLGGVGDDYIESFNGSEGDFIDGGAGDDLIKVNGAATIEGGDGADHIMSGSHWSDPGLQQIDAGADADLIDLAHAAQVTTGTGTDTLRVHDLFEFAPGDAAVVVTDFTPGQDMLQLFGESVRDDQFDPANVTQTVSEDGTSLSFGDPDAPWVVLQGVSAPLSWDVVTQSFS</sequence>
<evidence type="ECO:0008006" key="6">
    <source>
        <dbReference type="Google" id="ProtNLM"/>
    </source>
</evidence>
<evidence type="ECO:0000313" key="4">
    <source>
        <dbReference type="EMBL" id="KEP71783.1"/>
    </source>
</evidence>
<protein>
    <recommendedName>
        <fullName evidence="6">Calcium-binding protein</fullName>
    </recommendedName>
</protein>
<dbReference type="GO" id="GO:0005576">
    <property type="term" value="C:extracellular region"/>
    <property type="evidence" value="ECO:0007669"/>
    <property type="project" value="UniProtKB-SubCell"/>
</dbReference>
<comment type="subcellular location">
    <subcellularLocation>
        <location evidence="1">Secreted</location>
    </subcellularLocation>
</comment>
<feature type="compositionally biased region" description="Basic and acidic residues" evidence="3">
    <location>
        <begin position="1"/>
        <end position="17"/>
    </location>
</feature>
<evidence type="ECO:0000256" key="3">
    <source>
        <dbReference type="SAM" id="MobiDB-lite"/>
    </source>
</evidence>
<dbReference type="InterPro" id="IPR011049">
    <property type="entry name" value="Serralysin-like_metalloprot_C"/>
</dbReference>
<evidence type="ECO:0000313" key="5">
    <source>
        <dbReference type="Proteomes" id="UP000027725"/>
    </source>
</evidence>
<dbReference type="InterPro" id="IPR001343">
    <property type="entry name" value="Hemolysn_Ca-bd"/>
</dbReference>
<dbReference type="AlphaFoldDB" id="A0A074TSA4"/>
<dbReference type="PROSITE" id="PS00330">
    <property type="entry name" value="HEMOLYSIN_CALCIUM"/>
    <property type="match status" value="3"/>
</dbReference>
<proteinExistence type="predicted"/>
<reference evidence="4 5" key="1">
    <citation type="submission" date="2014-03" db="EMBL/GenBank/DDBJ databases">
        <title>The draft genome sequence of Thioclava dalianensis DLFJ1-1.</title>
        <authorList>
            <person name="Lai Q."/>
            <person name="Shao Z."/>
        </authorList>
    </citation>
    <scope>NUCLEOTIDE SEQUENCE [LARGE SCALE GENOMIC DNA]</scope>
    <source>
        <strain evidence="4 5">DLFJ1-1</strain>
    </source>
</reference>
<accession>A0A074TSA4</accession>
<name>A0A074TSA4_9RHOB</name>
<gene>
    <name evidence="4" type="ORF">DL1_01640</name>
</gene>
<dbReference type="InterPro" id="IPR018511">
    <property type="entry name" value="Hemolysin-typ_Ca-bd_CS"/>
</dbReference>
<dbReference type="Gene3D" id="2.160.20.160">
    <property type="match status" value="1"/>
</dbReference>
<evidence type="ECO:0000256" key="1">
    <source>
        <dbReference type="ARBA" id="ARBA00004613"/>
    </source>
</evidence>
<dbReference type="EMBL" id="JHEH01000001">
    <property type="protein sequence ID" value="KEP71783.1"/>
    <property type="molecule type" value="Genomic_DNA"/>
</dbReference>
<dbReference type="PANTHER" id="PTHR38340">
    <property type="entry name" value="S-LAYER PROTEIN"/>
    <property type="match status" value="1"/>
</dbReference>
<dbReference type="PANTHER" id="PTHR38340:SF1">
    <property type="entry name" value="S-LAYER PROTEIN"/>
    <property type="match status" value="1"/>
</dbReference>
<dbReference type="eggNOG" id="COG2931">
    <property type="taxonomic scope" value="Bacteria"/>
</dbReference>
<dbReference type="Proteomes" id="UP000027725">
    <property type="component" value="Unassembled WGS sequence"/>
</dbReference>
<keyword evidence="5" id="KW-1185">Reference proteome</keyword>
<dbReference type="RefSeq" id="WP_038061398.1">
    <property type="nucleotide sequence ID" value="NZ_JHEH01000001.1"/>
</dbReference>
<dbReference type="Gene3D" id="2.150.10.10">
    <property type="entry name" value="Serralysin-like metalloprotease, C-terminal"/>
    <property type="match status" value="2"/>
</dbReference>
<comment type="caution">
    <text evidence="4">The sequence shown here is derived from an EMBL/GenBank/DDBJ whole genome shotgun (WGS) entry which is preliminary data.</text>
</comment>
<feature type="compositionally biased region" description="Gly residues" evidence="3">
    <location>
        <begin position="18"/>
        <end position="38"/>
    </location>
</feature>
<keyword evidence="2" id="KW-0964">Secreted</keyword>
<dbReference type="PRINTS" id="PR00313">
    <property type="entry name" value="CABNDNGRPT"/>
</dbReference>
<dbReference type="STRING" id="1185766.SAMN05216224_10558"/>
<dbReference type="GO" id="GO:0005509">
    <property type="term" value="F:calcium ion binding"/>
    <property type="evidence" value="ECO:0007669"/>
    <property type="project" value="InterPro"/>
</dbReference>